<evidence type="ECO:0000256" key="5">
    <source>
        <dbReference type="ARBA" id="ARBA00023049"/>
    </source>
</evidence>
<evidence type="ECO:0000313" key="8">
    <source>
        <dbReference type="EMBL" id="ABP56178.1"/>
    </source>
</evidence>
<dbReference type="HOGENOM" id="CLU_009902_1_1_11"/>
<feature type="domain" description="Peptidase M16 N-terminal" evidence="6">
    <location>
        <begin position="38"/>
        <end position="154"/>
    </location>
</feature>
<organism evidence="8 9">
    <name type="scientific">Salinispora tropica (strain ATCC BAA-916 / DSM 44818 / JCM 13857 / NBRC 105044 / CNB-440)</name>
    <dbReference type="NCBI Taxonomy" id="369723"/>
    <lineage>
        <taxon>Bacteria</taxon>
        <taxon>Bacillati</taxon>
        <taxon>Actinomycetota</taxon>
        <taxon>Actinomycetes</taxon>
        <taxon>Micromonosporales</taxon>
        <taxon>Micromonosporaceae</taxon>
        <taxon>Salinispora</taxon>
    </lineage>
</organism>
<dbReference type="GO" id="GO:0046872">
    <property type="term" value="F:metal ion binding"/>
    <property type="evidence" value="ECO:0007669"/>
    <property type="project" value="InterPro"/>
</dbReference>
<evidence type="ECO:0000256" key="2">
    <source>
        <dbReference type="ARBA" id="ARBA00022670"/>
    </source>
</evidence>
<dbReference type="PANTHER" id="PTHR43690">
    <property type="entry name" value="NARDILYSIN"/>
    <property type="match status" value="1"/>
</dbReference>
<dbReference type="InterPro" id="IPR011765">
    <property type="entry name" value="Pept_M16_N"/>
</dbReference>
<dbReference type="GO" id="GO:0008237">
    <property type="term" value="F:metallopeptidase activity"/>
    <property type="evidence" value="ECO:0007669"/>
    <property type="project" value="UniProtKB-KW"/>
</dbReference>
<dbReference type="AlphaFoldDB" id="A4XB79"/>
<dbReference type="Pfam" id="PF05193">
    <property type="entry name" value="Peptidase_M16_C"/>
    <property type="match status" value="1"/>
</dbReference>
<keyword evidence="3" id="KW-0378">Hydrolase</keyword>
<accession>A4XB79</accession>
<dbReference type="Proteomes" id="UP000000235">
    <property type="component" value="Chromosome"/>
</dbReference>
<keyword evidence="9" id="KW-1185">Reference proteome</keyword>
<reference evidence="9" key="1">
    <citation type="journal article" date="2007" name="Proc. Natl. Acad. Sci. U.S.A.">
        <title>Genome sequencing reveals complex secondary metabolome in the marine actinomycete Salinispora tropica.</title>
        <authorList>
            <person name="Udwary D.W."/>
            <person name="Zeigler L."/>
            <person name="Asolkar R.N."/>
            <person name="Singan V."/>
            <person name="Lapidus A."/>
            <person name="Fenical W."/>
            <person name="Jensen P.R."/>
            <person name="Moore B.S."/>
        </authorList>
    </citation>
    <scope>NUCLEOTIDE SEQUENCE [LARGE SCALE GENOMIC DNA]</scope>
    <source>
        <strain evidence="9">ATCC BAA-916 / DSM 44818 / CNB-440</strain>
    </source>
</reference>
<evidence type="ECO:0000259" key="7">
    <source>
        <dbReference type="Pfam" id="PF05193"/>
    </source>
</evidence>
<keyword evidence="5" id="KW-0482">Metalloprotease</keyword>
<comment type="similarity">
    <text evidence="1">Belongs to the peptidase M16 family.</text>
</comment>
<dbReference type="KEGG" id="stp:Strop_3747"/>
<dbReference type="InterPro" id="IPR050626">
    <property type="entry name" value="Peptidase_M16"/>
</dbReference>
<dbReference type="Gene3D" id="3.30.830.10">
    <property type="entry name" value="Metalloenzyme, LuxS/M16 peptidase-like"/>
    <property type="match status" value="2"/>
</dbReference>
<name>A4XB79_SALTO</name>
<keyword evidence="2" id="KW-0645">Protease</keyword>
<dbReference type="InterPro" id="IPR011249">
    <property type="entry name" value="Metalloenz_LuxS/M16"/>
</dbReference>
<dbReference type="Pfam" id="PF00675">
    <property type="entry name" value="Peptidase_M16"/>
    <property type="match status" value="1"/>
</dbReference>
<dbReference type="eggNOG" id="COG0612">
    <property type="taxonomic scope" value="Bacteria"/>
</dbReference>
<dbReference type="InterPro" id="IPR007863">
    <property type="entry name" value="Peptidase_M16_C"/>
</dbReference>
<evidence type="ECO:0000256" key="4">
    <source>
        <dbReference type="ARBA" id="ARBA00022833"/>
    </source>
</evidence>
<evidence type="ECO:0000259" key="6">
    <source>
        <dbReference type="Pfam" id="PF00675"/>
    </source>
</evidence>
<protein>
    <submittedName>
        <fullName evidence="8">Peptidase M16 domain protein</fullName>
    </submittedName>
</protein>
<evidence type="ECO:0000256" key="1">
    <source>
        <dbReference type="ARBA" id="ARBA00007261"/>
    </source>
</evidence>
<dbReference type="EMBL" id="CP000667">
    <property type="protein sequence ID" value="ABP56178.1"/>
    <property type="molecule type" value="Genomic_DNA"/>
</dbReference>
<evidence type="ECO:0000256" key="3">
    <source>
        <dbReference type="ARBA" id="ARBA00022801"/>
    </source>
</evidence>
<sequence length="448" mass="49510">MRQRGRVRVERVSTTRRATIPATRYPVERLTLDNGLRVVLTPDRSAPVIGVAVVYDVGIRSEPEGRTGFAHLFEHLMFQGSENLEKLAHFRHVQGAGGTFNGSTHLDYTDYYETLPGNALERALFLEADRMRGPRLTEENLRNQVDVVKEEIRVNVLNRPYGGFPWLTLPPVLFDTFPNAHDGYGSFTDLESATVADAADFFQHYYASGNAVLAVSGDIDVAEAVELVERHFDDVPARPAPVRPSFVEPDLSAERRVSYTDRLAPLPAVASAWRVPDPISDFAGYLPYTVLAEVLTDGDAARLVERLVQRDRSVTSVGGYLGFMGDPFDVRDPTALLLQAHLPPDGDVDKVLRTVDEELDRLATDGLADGELARIQARMATHLLRDTDAVLGRALRMAVLEQQRGEPGLLNELPRLVGEVTEESVRAAAATLRPQRRATIEVLAGVEQ</sequence>
<dbReference type="GO" id="GO:0006508">
    <property type="term" value="P:proteolysis"/>
    <property type="evidence" value="ECO:0007669"/>
    <property type="project" value="UniProtKB-KW"/>
</dbReference>
<keyword evidence="4" id="KW-0862">Zinc</keyword>
<evidence type="ECO:0000313" key="9">
    <source>
        <dbReference type="Proteomes" id="UP000000235"/>
    </source>
</evidence>
<feature type="domain" description="Peptidase M16 C-terminal" evidence="7">
    <location>
        <begin position="193"/>
        <end position="378"/>
    </location>
</feature>
<dbReference type="PANTHER" id="PTHR43690:SF17">
    <property type="entry name" value="PROTEIN YHJJ"/>
    <property type="match status" value="1"/>
</dbReference>
<dbReference type="SUPFAM" id="SSF63411">
    <property type="entry name" value="LuxS/MPP-like metallohydrolase"/>
    <property type="match status" value="2"/>
</dbReference>
<gene>
    <name evidence="8" type="ordered locus">Strop_3747</name>
</gene>
<proteinExistence type="inferred from homology"/>
<dbReference type="PATRIC" id="fig|369723.5.peg.3863"/>
<dbReference type="STRING" id="369723.Strop_3747"/>